<accession>A0ACD3A539</accession>
<proteinExistence type="predicted"/>
<reference evidence="1 2" key="1">
    <citation type="journal article" date="2019" name="Nat. Ecol. Evol.">
        <title>Megaphylogeny resolves global patterns of mushroom evolution.</title>
        <authorList>
            <person name="Varga T."/>
            <person name="Krizsan K."/>
            <person name="Foldi C."/>
            <person name="Dima B."/>
            <person name="Sanchez-Garcia M."/>
            <person name="Sanchez-Ramirez S."/>
            <person name="Szollosi G.J."/>
            <person name="Szarkandi J.G."/>
            <person name="Papp V."/>
            <person name="Albert L."/>
            <person name="Andreopoulos W."/>
            <person name="Angelini C."/>
            <person name="Antonin V."/>
            <person name="Barry K.W."/>
            <person name="Bougher N.L."/>
            <person name="Buchanan P."/>
            <person name="Buyck B."/>
            <person name="Bense V."/>
            <person name="Catcheside P."/>
            <person name="Chovatia M."/>
            <person name="Cooper J."/>
            <person name="Damon W."/>
            <person name="Desjardin D."/>
            <person name="Finy P."/>
            <person name="Geml J."/>
            <person name="Haridas S."/>
            <person name="Hughes K."/>
            <person name="Justo A."/>
            <person name="Karasinski D."/>
            <person name="Kautmanova I."/>
            <person name="Kiss B."/>
            <person name="Kocsube S."/>
            <person name="Kotiranta H."/>
            <person name="LaButti K.M."/>
            <person name="Lechner B.E."/>
            <person name="Liimatainen K."/>
            <person name="Lipzen A."/>
            <person name="Lukacs Z."/>
            <person name="Mihaltcheva S."/>
            <person name="Morgado L.N."/>
            <person name="Niskanen T."/>
            <person name="Noordeloos M.E."/>
            <person name="Ohm R.A."/>
            <person name="Ortiz-Santana B."/>
            <person name="Ovrebo C."/>
            <person name="Racz N."/>
            <person name="Riley R."/>
            <person name="Savchenko A."/>
            <person name="Shiryaev A."/>
            <person name="Soop K."/>
            <person name="Spirin V."/>
            <person name="Szebenyi C."/>
            <person name="Tomsovsky M."/>
            <person name="Tulloss R.E."/>
            <person name="Uehling J."/>
            <person name="Grigoriev I.V."/>
            <person name="Vagvolgyi C."/>
            <person name="Papp T."/>
            <person name="Martin F.M."/>
            <person name="Miettinen O."/>
            <person name="Hibbett D.S."/>
            <person name="Nagy L.G."/>
        </authorList>
    </citation>
    <scope>NUCLEOTIDE SEQUENCE [LARGE SCALE GENOMIC DNA]</scope>
    <source>
        <strain evidence="1 2">NL-1719</strain>
    </source>
</reference>
<organism evidence="1 2">
    <name type="scientific">Pluteus cervinus</name>
    <dbReference type="NCBI Taxonomy" id="181527"/>
    <lineage>
        <taxon>Eukaryota</taxon>
        <taxon>Fungi</taxon>
        <taxon>Dikarya</taxon>
        <taxon>Basidiomycota</taxon>
        <taxon>Agaricomycotina</taxon>
        <taxon>Agaricomycetes</taxon>
        <taxon>Agaricomycetidae</taxon>
        <taxon>Agaricales</taxon>
        <taxon>Pluteineae</taxon>
        <taxon>Pluteaceae</taxon>
        <taxon>Pluteus</taxon>
    </lineage>
</organism>
<dbReference type="EMBL" id="ML208740">
    <property type="protein sequence ID" value="TFK60717.1"/>
    <property type="molecule type" value="Genomic_DNA"/>
</dbReference>
<keyword evidence="2" id="KW-1185">Reference proteome</keyword>
<protein>
    <submittedName>
        <fullName evidence="1">Uncharacterized protein</fullName>
    </submittedName>
</protein>
<name>A0ACD3A539_9AGAR</name>
<sequence length="536" mass="59128">MTEQKTMNAHERDERMLRRGLQGIASPAESNFSTPFTSSPSTSAFASTAATRANSLTNSPRIGHFIPATFSEASTSSASGQHGGDMSIREADGIKTDEDSDEPFSIEQLLARSQCQNIATAHFHTDQPYHNSADDLDIEEVAISLSAVSLSERPLSNTTTTQEMSTDNVSRFSGDSNDENPQDFLKQFQLSIIRGEKTDAVAANMFPFYLKANSTAERWFNAALADHLAANNNAAMTYSDMISAFNTRWPSREHTETQGDYEDQLNATALEMGTFGTKVLSGGILVWTHQAWADTMERLAQGAGCYSNIGNLRATHRRLPMIVQDELDDSYPSWQLFLDAVRNINHGRIKQKVDEKKKADAVQVAERAAELDAAMARLTMGAPRFIREARVAPVLVGQGGGYQQPAPRPPVTQQDRDAFRGRLLIHHPNTQEGREAYQRQIQVWNQLHGVDTPINARRPYPLLPGTVNVGLGECFRCGQTGHRGTNCRAGQQLPDKEQMWRVISDSILRDQYEAPAGVRMLSDEDQNQGNGGGELA</sequence>
<evidence type="ECO:0000313" key="2">
    <source>
        <dbReference type="Proteomes" id="UP000308600"/>
    </source>
</evidence>
<evidence type="ECO:0000313" key="1">
    <source>
        <dbReference type="EMBL" id="TFK60717.1"/>
    </source>
</evidence>
<gene>
    <name evidence="1" type="ORF">BDN72DRAFT_850286</name>
</gene>
<dbReference type="Proteomes" id="UP000308600">
    <property type="component" value="Unassembled WGS sequence"/>
</dbReference>